<keyword evidence="1" id="KW-0472">Membrane</keyword>
<dbReference type="RefSeq" id="WP_188357734.1">
    <property type="nucleotide sequence ID" value="NZ_BMDS01000002.1"/>
</dbReference>
<keyword evidence="1" id="KW-1133">Transmembrane helix</keyword>
<protein>
    <submittedName>
        <fullName evidence="2">Uncharacterized protein</fullName>
    </submittedName>
</protein>
<evidence type="ECO:0000256" key="1">
    <source>
        <dbReference type="SAM" id="Phobius"/>
    </source>
</evidence>
<organism evidence="2 3">
    <name type="scientific">Limosilactobacillus caviae</name>
    <dbReference type="NCBI Taxonomy" id="1769424"/>
    <lineage>
        <taxon>Bacteria</taxon>
        <taxon>Bacillati</taxon>
        <taxon>Bacillota</taxon>
        <taxon>Bacilli</taxon>
        <taxon>Lactobacillales</taxon>
        <taxon>Lactobacillaceae</taxon>
        <taxon>Limosilactobacillus</taxon>
    </lineage>
</organism>
<keyword evidence="3" id="KW-1185">Reference proteome</keyword>
<reference evidence="3" key="1">
    <citation type="journal article" date="2019" name="Int. J. Syst. Evol. Microbiol.">
        <title>The Global Catalogue of Microorganisms (GCM) 10K type strain sequencing project: providing services to taxonomists for standard genome sequencing and annotation.</title>
        <authorList>
            <consortium name="The Broad Institute Genomics Platform"/>
            <consortium name="The Broad Institute Genome Sequencing Center for Infectious Disease"/>
            <person name="Wu L."/>
            <person name="Ma J."/>
        </authorList>
    </citation>
    <scope>NUCLEOTIDE SEQUENCE [LARGE SCALE GENOMIC DNA]</scope>
    <source>
        <strain evidence="3">CCM 8609</strain>
    </source>
</reference>
<name>A0ABQ2C677_9LACO</name>
<dbReference type="Proteomes" id="UP000603295">
    <property type="component" value="Unassembled WGS sequence"/>
</dbReference>
<keyword evidence="1" id="KW-0812">Transmembrane</keyword>
<feature type="transmembrane region" description="Helical" evidence="1">
    <location>
        <begin position="23"/>
        <end position="41"/>
    </location>
</feature>
<dbReference type="EMBL" id="BMDS01000002">
    <property type="protein sequence ID" value="GGI62839.1"/>
    <property type="molecule type" value="Genomic_DNA"/>
</dbReference>
<sequence length="105" mass="12501">MDKLLMANWITMHSFLSLNWDEWGSIVAILTAIVLILRWALNRAHKQLFEPVNRAIHELKISVDKSSSRLARSEDRLERGDKIFVRHDEELKDHERRITNLEERK</sequence>
<evidence type="ECO:0000313" key="2">
    <source>
        <dbReference type="EMBL" id="GGI62839.1"/>
    </source>
</evidence>
<comment type="caution">
    <text evidence="2">The sequence shown here is derived from an EMBL/GenBank/DDBJ whole genome shotgun (WGS) entry which is preliminary data.</text>
</comment>
<proteinExistence type="predicted"/>
<gene>
    <name evidence="2" type="ORF">GCM10011459_06730</name>
</gene>
<accession>A0ABQ2C677</accession>
<evidence type="ECO:0000313" key="3">
    <source>
        <dbReference type="Proteomes" id="UP000603295"/>
    </source>
</evidence>